<gene>
    <name evidence="3" type="ORF">C7P63_04650</name>
</gene>
<evidence type="ECO:0000313" key="4">
    <source>
        <dbReference type="Proteomes" id="UP000277864"/>
    </source>
</evidence>
<comment type="caution">
    <text evidence="3">The sequence shown here is derived from an EMBL/GenBank/DDBJ whole genome shotgun (WGS) entry which is preliminary data.</text>
</comment>
<sequence length="398" mass="47533">MTMMLVAIDEKKQHISLWNKRKEEIQQLKGLKFYCPVCYNQVILKSGSYKRAHFAHKSLNCSISSEGETAEHLEGKKLLIENLVRYGKTCELERYFPKSNQRADVFVSSLALEFQCSPLDENSYQKRTLDYQLKEQVTPIWLLGSRYFPANRKKWRNGEKRFFLFSKGLGSYYWILDTTKQQLGLVYHIEETFLTSHYQVKWWYLKKYSVYEIVTQVEQLKVTSCYHYRVRDELNSCYRYLSQSLNKKQVKVLKIQEYCYLKQGNLLNLPIICYLPIVRIPGEIGLIYYLRWLFLTTLQERKQVDMLESLHFLSLEYQKQTLFSLATNKQFIDEFGEYLTFLIDIQVIRQMNNRILFNAERYQYLLNKQVNDLLKEQLINKIQSSDLQRPNPLASMLL</sequence>
<feature type="domain" description="Competence protein CoiA-like N-terminal" evidence="2">
    <location>
        <begin position="18"/>
        <end position="63"/>
    </location>
</feature>
<dbReference type="Proteomes" id="UP000277864">
    <property type="component" value="Unassembled WGS sequence"/>
</dbReference>
<name>A0A429Z9L1_9ENTE</name>
<proteinExistence type="predicted"/>
<dbReference type="PIRSF" id="PIRSF007487">
    <property type="entry name" value="Competence-induced_CoiA_bac"/>
    <property type="match status" value="1"/>
</dbReference>
<dbReference type="OrthoDB" id="3784230at2"/>
<evidence type="ECO:0000259" key="2">
    <source>
        <dbReference type="Pfam" id="PF25164"/>
    </source>
</evidence>
<keyword evidence="4" id="KW-1185">Reference proteome</keyword>
<reference evidence="3 4" key="1">
    <citation type="submission" date="2018-03" db="EMBL/GenBank/DDBJ databases">
        <authorList>
            <person name="Gulvik C.A."/>
        </authorList>
    </citation>
    <scope>NUCLEOTIDE SEQUENCE [LARGE SCALE GENOMIC DNA]</scope>
    <source>
        <strain evidence="3 4">JCM 31581</strain>
    </source>
</reference>
<feature type="domain" description="Competence protein CoiA nuclease-like" evidence="1">
    <location>
        <begin position="68"/>
        <end position="214"/>
    </location>
</feature>
<dbReference type="EMBL" id="PXZH01000001">
    <property type="protein sequence ID" value="RST90368.1"/>
    <property type="molecule type" value="Genomic_DNA"/>
</dbReference>
<dbReference type="InterPro" id="IPR010330">
    <property type="entry name" value="CoiA_nuc"/>
</dbReference>
<dbReference type="AlphaFoldDB" id="A0A429Z9L1"/>
<dbReference type="InterPro" id="IPR021176">
    <property type="entry name" value="Competence-induced_CoiA"/>
</dbReference>
<dbReference type="InterPro" id="IPR057253">
    <property type="entry name" value="CoiA-like_N"/>
</dbReference>
<dbReference type="Pfam" id="PF25164">
    <property type="entry name" value="CoiA_N"/>
    <property type="match status" value="1"/>
</dbReference>
<accession>A0A429Z9L1</accession>
<dbReference type="Pfam" id="PF06054">
    <property type="entry name" value="CoiA_nuc"/>
    <property type="match status" value="1"/>
</dbReference>
<evidence type="ECO:0000313" key="3">
    <source>
        <dbReference type="EMBL" id="RST90368.1"/>
    </source>
</evidence>
<protein>
    <recommendedName>
        <fullName evidence="5">Competence protein CoiA</fullName>
    </recommendedName>
</protein>
<evidence type="ECO:0000259" key="1">
    <source>
        <dbReference type="Pfam" id="PF06054"/>
    </source>
</evidence>
<organism evidence="3 4">
    <name type="scientific">Vagococcus humatus</name>
    <dbReference type="NCBI Taxonomy" id="1889241"/>
    <lineage>
        <taxon>Bacteria</taxon>
        <taxon>Bacillati</taxon>
        <taxon>Bacillota</taxon>
        <taxon>Bacilli</taxon>
        <taxon>Lactobacillales</taxon>
        <taxon>Enterococcaceae</taxon>
        <taxon>Vagococcus</taxon>
    </lineage>
</organism>
<evidence type="ECO:0008006" key="5">
    <source>
        <dbReference type="Google" id="ProtNLM"/>
    </source>
</evidence>